<evidence type="ECO:0000313" key="4">
    <source>
        <dbReference type="EMBL" id="PZR15535.1"/>
    </source>
</evidence>
<protein>
    <recommendedName>
        <fullName evidence="3">VIT domain-containing protein</fullName>
    </recommendedName>
</protein>
<reference evidence="4 5" key="1">
    <citation type="submission" date="2017-08" db="EMBL/GenBank/DDBJ databases">
        <title>Infants hospitalized years apart are colonized by the same room-sourced microbial strains.</title>
        <authorList>
            <person name="Brooks B."/>
            <person name="Olm M.R."/>
            <person name="Firek B.A."/>
            <person name="Baker R."/>
            <person name="Thomas B.C."/>
            <person name="Morowitz M.J."/>
            <person name="Banfield J.F."/>
        </authorList>
    </citation>
    <scope>NUCLEOTIDE SEQUENCE [LARGE SCALE GENOMIC DNA]</scope>
    <source>
        <strain evidence="4">S2_003_000_R2_14</strain>
    </source>
</reference>
<dbReference type="Gene3D" id="1.25.40.10">
    <property type="entry name" value="Tetratricopeptide repeat domain"/>
    <property type="match status" value="1"/>
</dbReference>
<organism evidence="4 5">
    <name type="scientific">Archangium gephyra</name>
    <dbReference type="NCBI Taxonomy" id="48"/>
    <lineage>
        <taxon>Bacteria</taxon>
        <taxon>Pseudomonadati</taxon>
        <taxon>Myxococcota</taxon>
        <taxon>Myxococcia</taxon>
        <taxon>Myxococcales</taxon>
        <taxon>Cystobacterineae</taxon>
        <taxon>Archangiaceae</taxon>
        <taxon>Archangium</taxon>
    </lineage>
</organism>
<feature type="chain" id="PRO_5016135973" description="VIT domain-containing protein" evidence="2">
    <location>
        <begin position="17"/>
        <end position="962"/>
    </location>
</feature>
<comment type="caution">
    <text evidence="4">The sequence shown here is derived from an EMBL/GenBank/DDBJ whole genome shotgun (WGS) entry which is preliminary data.</text>
</comment>
<evidence type="ECO:0000313" key="5">
    <source>
        <dbReference type="Proteomes" id="UP000249061"/>
    </source>
</evidence>
<dbReference type="SMART" id="SM00609">
    <property type="entry name" value="VIT"/>
    <property type="match status" value="1"/>
</dbReference>
<dbReference type="InterPro" id="IPR036465">
    <property type="entry name" value="vWFA_dom_sf"/>
</dbReference>
<feature type="compositionally biased region" description="Pro residues" evidence="1">
    <location>
        <begin position="549"/>
        <end position="558"/>
    </location>
</feature>
<dbReference type="InterPro" id="IPR011990">
    <property type="entry name" value="TPR-like_helical_dom_sf"/>
</dbReference>
<feature type="signal peptide" evidence="2">
    <location>
        <begin position="1"/>
        <end position="16"/>
    </location>
</feature>
<dbReference type="PANTHER" id="PTHR45737">
    <property type="entry name" value="VON WILLEBRAND FACTOR A DOMAIN-CONTAINING PROTEIN 5A"/>
    <property type="match status" value="1"/>
</dbReference>
<proteinExistence type="predicted"/>
<dbReference type="AlphaFoldDB" id="A0A2W5TVZ5"/>
<sequence length="962" mass="102357">MRLPLLLAVVSSLAFATEDAPVSLTASDGTGLKLVKLQARGVVMDPLAFTEMTLTFENPLDRVIEGQFKVTLPPGATISRFAMKLNDKWQEGEVVERQAARRAYEDFLHRRQDPALLEQNGGNEFTAKVFPIPARGVKELIISYSHELVAADANYVLPLKGLPEVGELDVAVSGVSGTTTLAKKRFVPNADFVGVPVRAGVGVRSGDLVAARLIPVTDTAPEAMPALTLLVDSSGSRALGWKDEVTLVQQLINALPKTLPVNVVAFDQEVVPLYKGPASGFGDAQSKALRARSALGASNIELALQYVAANPTARVVIVTDGVMTAGVTSGNDLTASVLKLKSSVKRIDAIAVGGIRDEAALARIVQGSLERDGAVLDGSLAPAELARRLSLSTKSKLEVKVEGATAVWPTSLSGVQAGDAVLVYAQLPANAAFKPVIGGRALEVAPTKLASVDRPLLERAWARARIAQLEEQLDRADGVPEKQKLKDAIVDVSIKSRVLSSLTALLVLETEDDYARFKIDRRALVDVLTVKDGKVARVKRGPETLVAKAPPPPAPKPLAKPKESPKKLVASTEKAELSDDSFDNAFGGGAPSADGAPAPGGAPPAAEPVAAVEQREEERSRNVSAAPSPAPPPPPPSPARRQAPVSQARAEAPTKGPVPYTGKFLDVMTAISSGDKAKALAISRGWHEEQPGDLLALVAMGEAYEASGDQSTAARSYGSIIDLFPARADLRRFAGVRLERLAKGLDLATDSFAVAADQRADHPASHRLLAFALVRAGKFEKAFEAMSTGVKQSYPAGRFAGVDRILRDDLGLIAAAWIKAEPARKSEILSKMKTLGGTVEDQPSLRFVLNWETDANDVDFHIYDGQGGHAFYSQKQLPSGGELYADVTTGYGPECFTIRLPKDKRAYPYTLQAHYYSIGPMGAGMGKLELIEHDGKGGLTFEERPYVVMINQAYVDLGVVKK</sequence>
<name>A0A2W5TVZ5_9BACT</name>
<evidence type="ECO:0000256" key="2">
    <source>
        <dbReference type="SAM" id="SignalP"/>
    </source>
</evidence>
<dbReference type="PROSITE" id="PS51468">
    <property type="entry name" value="VIT"/>
    <property type="match status" value="1"/>
</dbReference>
<feature type="region of interest" description="Disordered" evidence="1">
    <location>
        <begin position="542"/>
        <end position="659"/>
    </location>
</feature>
<dbReference type="CDD" id="cd00198">
    <property type="entry name" value="vWFA"/>
    <property type="match status" value="1"/>
</dbReference>
<dbReference type="InterPro" id="IPR013694">
    <property type="entry name" value="VIT"/>
</dbReference>
<dbReference type="Proteomes" id="UP000249061">
    <property type="component" value="Unassembled WGS sequence"/>
</dbReference>
<dbReference type="SUPFAM" id="SSF48452">
    <property type="entry name" value="TPR-like"/>
    <property type="match status" value="1"/>
</dbReference>
<feature type="compositionally biased region" description="Pro residues" evidence="1">
    <location>
        <begin position="628"/>
        <end position="638"/>
    </location>
</feature>
<evidence type="ECO:0000256" key="1">
    <source>
        <dbReference type="SAM" id="MobiDB-lite"/>
    </source>
</evidence>
<accession>A0A2W5TVZ5</accession>
<feature type="domain" description="VIT" evidence="3">
    <location>
        <begin position="18"/>
        <end position="146"/>
    </location>
</feature>
<dbReference type="Gene3D" id="3.40.50.410">
    <property type="entry name" value="von Willebrand factor, type A domain"/>
    <property type="match status" value="1"/>
</dbReference>
<dbReference type="EMBL" id="QFQP01000005">
    <property type="protein sequence ID" value="PZR15535.1"/>
    <property type="molecule type" value="Genomic_DNA"/>
</dbReference>
<dbReference type="PANTHER" id="PTHR45737:SF6">
    <property type="entry name" value="VON WILLEBRAND FACTOR A DOMAIN-CONTAINING PROTEIN 5A"/>
    <property type="match status" value="1"/>
</dbReference>
<dbReference type="SUPFAM" id="SSF53300">
    <property type="entry name" value="vWA-like"/>
    <property type="match status" value="1"/>
</dbReference>
<dbReference type="Pfam" id="PF08487">
    <property type="entry name" value="VIT"/>
    <property type="match status" value="1"/>
</dbReference>
<keyword evidence="2" id="KW-0732">Signal</keyword>
<gene>
    <name evidence="4" type="ORF">DI536_08795</name>
</gene>
<evidence type="ECO:0000259" key="3">
    <source>
        <dbReference type="PROSITE" id="PS51468"/>
    </source>
</evidence>